<evidence type="ECO:0000313" key="2">
    <source>
        <dbReference type="Proteomes" id="UP001497416"/>
    </source>
</evidence>
<name>A0ABM9P2X5_9FLAO</name>
<gene>
    <name evidence="1" type="ORF">T190607A01A_30097</name>
</gene>
<evidence type="ECO:0000313" key="1">
    <source>
        <dbReference type="EMBL" id="CAL2088233.1"/>
    </source>
</evidence>
<comment type="caution">
    <text evidence="1">The sequence shown here is derived from an EMBL/GenBank/DDBJ whole genome shotgun (WGS) entry which is preliminary data.</text>
</comment>
<protein>
    <submittedName>
        <fullName evidence="1">Uncharacterized protein</fullName>
    </submittedName>
</protein>
<sequence>MATGNWNDSDNNVNEIVSLGKTQAEEIIAKRILKDNPNIINNCSKCGKLARTPRVRQCRHCGNKWFE</sequence>
<organism evidence="1 2">
    <name type="scientific">Tenacibaculum platacis</name>
    <dbReference type="NCBI Taxonomy" id="3137852"/>
    <lineage>
        <taxon>Bacteria</taxon>
        <taxon>Pseudomonadati</taxon>
        <taxon>Bacteroidota</taxon>
        <taxon>Flavobacteriia</taxon>
        <taxon>Flavobacteriales</taxon>
        <taxon>Flavobacteriaceae</taxon>
        <taxon>Tenacibaculum</taxon>
    </lineage>
</organism>
<proteinExistence type="predicted"/>
<accession>A0ABM9P2X5</accession>
<dbReference type="EMBL" id="CAXIXY010000005">
    <property type="protein sequence ID" value="CAL2088233.1"/>
    <property type="molecule type" value="Genomic_DNA"/>
</dbReference>
<keyword evidence="2" id="KW-1185">Reference proteome</keyword>
<reference evidence="1 2" key="1">
    <citation type="submission" date="2024-05" db="EMBL/GenBank/DDBJ databases">
        <authorList>
            <person name="Duchaud E."/>
        </authorList>
    </citation>
    <scope>NUCLEOTIDE SEQUENCE [LARGE SCALE GENOMIC DNA]</scope>
    <source>
        <strain evidence="1">Ena-SAMPLE-TAB-13-05-2024-13:56:06:370-140302</strain>
    </source>
</reference>
<dbReference type="RefSeq" id="WP_348712482.1">
    <property type="nucleotide sequence ID" value="NZ_CAXIXY010000005.1"/>
</dbReference>
<dbReference type="Proteomes" id="UP001497416">
    <property type="component" value="Unassembled WGS sequence"/>
</dbReference>